<dbReference type="EMBL" id="LUGG01000027">
    <property type="protein sequence ID" value="OBZ66846.1"/>
    <property type="molecule type" value="Genomic_DNA"/>
</dbReference>
<dbReference type="Proteomes" id="UP000092993">
    <property type="component" value="Unassembled WGS sequence"/>
</dbReference>
<keyword evidence="2" id="KW-1185">Reference proteome</keyword>
<dbReference type="AlphaFoldDB" id="A0A1C7LRQ6"/>
<reference evidence="1 2" key="1">
    <citation type="submission" date="2016-03" db="EMBL/GenBank/DDBJ databases">
        <title>Whole genome sequencing of Grifola frondosa 9006-11.</title>
        <authorList>
            <person name="Min B."/>
            <person name="Park H."/>
            <person name="Kim J.-G."/>
            <person name="Cho H."/>
            <person name="Oh Y.-L."/>
            <person name="Kong W.-S."/>
            <person name="Choi I.-G."/>
        </authorList>
    </citation>
    <scope>NUCLEOTIDE SEQUENCE [LARGE SCALE GENOMIC DNA]</scope>
    <source>
        <strain evidence="1 2">9006-11</strain>
    </source>
</reference>
<evidence type="ECO:0000313" key="1">
    <source>
        <dbReference type="EMBL" id="OBZ66846.1"/>
    </source>
</evidence>
<sequence>MRVRRRGRGESRLSGAGRRRYRTLSQLRWRLCIIHLVLCACKRPFNNYRPSKLLLFDTQYILFHPLTDLHPTSTRPPAFVRAIDSKTWFHVIPIQLIAIIPKLGTVEEVKTSVLLA</sequence>
<proteinExistence type="predicted"/>
<organism evidence="1 2">
    <name type="scientific">Grifola frondosa</name>
    <name type="common">Maitake</name>
    <name type="synonym">Polyporus frondosus</name>
    <dbReference type="NCBI Taxonomy" id="5627"/>
    <lineage>
        <taxon>Eukaryota</taxon>
        <taxon>Fungi</taxon>
        <taxon>Dikarya</taxon>
        <taxon>Basidiomycota</taxon>
        <taxon>Agaricomycotina</taxon>
        <taxon>Agaricomycetes</taxon>
        <taxon>Polyporales</taxon>
        <taxon>Grifolaceae</taxon>
        <taxon>Grifola</taxon>
    </lineage>
</organism>
<name>A0A1C7LRQ6_GRIFR</name>
<protein>
    <submittedName>
        <fullName evidence="1">Uncharacterized protein</fullName>
    </submittedName>
</protein>
<accession>A0A1C7LRQ6</accession>
<comment type="caution">
    <text evidence="1">The sequence shown here is derived from an EMBL/GenBank/DDBJ whole genome shotgun (WGS) entry which is preliminary data.</text>
</comment>
<evidence type="ECO:0000313" key="2">
    <source>
        <dbReference type="Proteomes" id="UP000092993"/>
    </source>
</evidence>
<gene>
    <name evidence="1" type="ORF">A0H81_13142</name>
</gene>